<evidence type="ECO:0000256" key="3">
    <source>
        <dbReference type="SAM" id="MobiDB-lite"/>
    </source>
</evidence>
<sequence>MEHFNKELGNQEVYNKIPVLSDVKSFSRMKTNQLVKYIGFVQDALQQEYFGSFYVKDGRKKTTFFRDYVDDMTYDDMDEDNSSLAERNVFYCIPIPGQSPWTKSNQNQTTVENQEQSNKAKKRDRPDSDDEDLPSDESYGTGAKKRNTNQQRPEVEEKNATSVFNFGVPQDGVAAAIKVYEDVPFKLCDIVEVIGVLNFDAQHEFSQEIDPFGIQLDQLPSSIVPRIHVISYKRYDSIHDPFIKVPSESFLATLSTLRNDLVRYISKALKNDTLAAQYVLMNIISCIQVRSSGLTIGSFPLNISRADSSTSTDLQKVIQQFVPACHLLPFSNDNLNKKRFQPFKNYETNRLEFGLLQVPKGTSVIIDECALSSGPLSEIGLKNFGVVESLLKFQILNYDFTFNHIEMESDVRVLVLSDAKSIFSKVTKCVVPIVQGPEVDTSLEINFDLARRCLALVSLINHNSKFSISEDVQKLAQSQFVAERKIDGNVDENRLHLWLVIARLLSLSFGKVELDTDTWTLMRQMEADRLDRVARLHRASSDKPQN</sequence>
<protein>
    <submittedName>
        <fullName evidence="4">Mcmbp</fullName>
    </submittedName>
</protein>
<dbReference type="GO" id="GO:0005634">
    <property type="term" value="C:nucleus"/>
    <property type="evidence" value="ECO:0007669"/>
    <property type="project" value="UniProtKB-SubCell"/>
</dbReference>
<gene>
    <name evidence="4" type="ORF">AKO1_004957</name>
</gene>
<name>A0AAW2YTN3_9EUKA</name>
<comment type="caution">
    <text evidence="4">The sequence shown here is derived from an EMBL/GenBank/DDBJ whole genome shotgun (WGS) entry which is preliminary data.</text>
</comment>
<feature type="compositionally biased region" description="Low complexity" evidence="3">
    <location>
        <begin position="104"/>
        <end position="117"/>
    </location>
</feature>
<keyword evidence="5" id="KW-1185">Reference proteome</keyword>
<accession>A0AAW2YTN3</accession>
<dbReference type="EMBL" id="JAOPGA020000638">
    <property type="protein sequence ID" value="KAL0480171.1"/>
    <property type="molecule type" value="Genomic_DNA"/>
</dbReference>
<evidence type="ECO:0000313" key="4">
    <source>
        <dbReference type="EMBL" id="KAL0480171.1"/>
    </source>
</evidence>
<reference evidence="4 5" key="1">
    <citation type="submission" date="2024-03" db="EMBL/GenBank/DDBJ databases">
        <title>The Acrasis kona genome and developmental transcriptomes reveal deep origins of eukaryotic multicellular pathways.</title>
        <authorList>
            <person name="Sheikh S."/>
            <person name="Fu C.-J."/>
            <person name="Brown M.W."/>
            <person name="Baldauf S.L."/>
        </authorList>
    </citation>
    <scope>NUCLEOTIDE SEQUENCE [LARGE SCALE GENOMIC DNA]</scope>
    <source>
        <strain evidence="4 5">ATCC MYA-3509</strain>
    </source>
</reference>
<comment type="subcellular location">
    <subcellularLocation>
        <location evidence="1">Nucleus</location>
    </subcellularLocation>
</comment>
<dbReference type="Proteomes" id="UP001431209">
    <property type="component" value="Unassembled WGS sequence"/>
</dbReference>
<organism evidence="4 5">
    <name type="scientific">Acrasis kona</name>
    <dbReference type="NCBI Taxonomy" id="1008807"/>
    <lineage>
        <taxon>Eukaryota</taxon>
        <taxon>Discoba</taxon>
        <taxon>Heterolobosea</taxon>
        <taxon>Tetramitia</taxon>
        <taxon>Eutetramitia</taxon>
        <taxon>Acrasidae</taxon>
        <taxon>Acrasis</taxon>
    </lineage>
</organism>
<evidence type="ECO:0000256" key="1">
    <source>
        <dbReference type="ARBA" id="ARBA00004123"/>
    </source>
</evidence>
<feature type="region of interest" description="Disordered" evidence="3">
    <location>
        <begin position="100"/>
        <end position="156"/>
    </location>
</feature>
<proteinExistence type="predicted"/>
<dbReference type="PANTHER" id="PTHR13489">
    <property type="entry name" value="MINI-CHROMOSOME MAINTENANCE COMPLEX-BINDING PROTEIN"/>
    <property type="match status" value="1"/>
</dbReference>
<dbReference type="GO" id="GO:0003682">
    <property type="term" value="F:chromatin binding"/>
    <property type="evidence" value="ECO:0007669"/>
    <property type="project" value="TreeGrafter"/>
</dbReference>
<dbReference type="Pfam" id="PF09739">
    <property type="entry name" value="MCM_bind"/>
    <property type="match status" value="1"/>
</dbReference>
<keyword evidence="2" id="KW-0539">Nucleus</keyword>
<dbReference type="AlphaFoldDB" id="A0AAW2YTN3"/>
<dbReference type="InterPro" id="IPR019140">
    <property type="entry name" value="MCM_complex-bd"/>
</dbReference>
<evidence type="ECO:0000256" key="2">
    <source>
        <dbReference type="ARBA" id="ARBA00023242"/>
    </source>
</evidence>
<evidence type="ECO:0000313" key="5">
    <source>
        <dbReference type="Proteomes" id="UP001431209"/>
    </source>
</evidence>
<dbReference type="PANTHER" id="PTHR13489:SF0">
    <property type="entry name" value="MINI-CHROMOSOME MAINTENANCE COMPLEX-BINDING PROTEIN"/>
    <property type="match status" value="1"/>
</dbReference>
<dbReference type="GO" id="GO:0006261">
    <property type="term" value="P:DNA-templated DNA replication"/>
    <property type="evidence" value="ECO:0007669"/>
    <property type="project" value="TreeGrafter"/>
</dbReference>